<keyword evidence="1" id="KW-0732">Signal</keyword>
<dbReference type="PANTHER" id="PTHR46182">
    <property type="entry name" value="FI19480P1"/>
    <property type="match status" value="1"/>
</dbReference>
<feature type="domain" description="PKD/Chitinase" evidence="2">
    <location>
        <begin position="442"/>
        <end position="539"/>
    </location>
</feature>
<dbReference type="RefSeq" id="WP_130486655.1">
    <property type="nucleotide sequence ID" value="NZ_CBCSEB010000007.1"/>
</dbReference>
<feature type="chain" id="PRO_5030098252" evidence="1">
    <location>
        <begin position="20"/>
        <end position="807"/>
    </location>
</feature>
<dbReference type="InterPro" id="IPR035986">
    <property type="entry name" value="PKD_dom_sf"/>
</dbReference>
<dbReference type="EMBL" id="SGWZ01000001">
    <property type="protein sequence ID" value="RZS73939.1"/>
    <property type="molecule type" value="Genomic_DNA"/>
</dbReference>
<dbReference type="InterPro" id="IPR029865">
    <property type="entry name" value="KIAA0319-like"/>
</dbReference>
<dbReference type="InterPro" id="IPR022409">
    <property type="entry name" value="PKD/Chitinase_dom"/>
</dbReference>
<feature type="domain" description="PKD/Chitinase" evidence="2">
    <location>
        <begin position="227"/>
        <end position="320"/>
    </location>
</feature>
<proteinExistence type="predicted"/>
<dbReference type="CDD" id="cd00146">
    <property type="entry name" value="PKD"/>
    <property type="match status" value="1"/>
</dbReference>
<evidence type="ECO:0000313" key="3">
    <source>
        <dbReference type="EMBL" id="RZS73939.1"/>
    </source>
</evidence>
<dbReference type="Proteomes" id="UP000292039">
    <property type="component" value="Unassembled WGS sequence"/>
</dbReference>
<dbReference type="Pfam" id="PF22352">
    <property type="entry name" value="K319L-like_PKD"/>
    <property type="match status" value="2"/>
</dbReference>
<dbReference type="InterPro" id="IPR013783">
    <property type="entry name" value="Ig-like_fold"/>
</dbReference>
<dbReference type="GO" id="GO:0031410">
    <property type="term" value="C:cytoplasmic vesicle"/>
    <property type="evidence" value="ECO:0007669"/>
    <property type="project" value="TreeGrafter"/>
</dbReference>
<organism evidence="3 4">
    <name type="scientific">Kerstersia gyiorum</name>
    <dbReference type="NCBI Taxonomy" id="206506"/>
    <lineage>
        <taxon>Bacteria</taxon>
        <taxon>Pseudomonadati</taxon>
        <taxon>Pseudomonadota</taxon>
        <taxon>Betaproteobacteria</taxon>
        <taxon>Burkholderiales</taxon>
        <taxon>Alcaligenaceae</taxon>
        <taxon>Kerstersia</taxon>
    </lineage>
</organism>
<dbReference type="GO" id="GO:0016020">
    <property type="term" value="C:membrane"/>
    <property type="evidence" value="ECO:0007669"/>
    <property type="project" value="TreeGrafter"/>
</dbReference>
<evidence type="ECO:0000256" key="1">
    <source>
        <dbReference type="SAM" id="SignalP"/>
    </source>
</evidence>
<feature type="signal peptide" evidence="1">
    <location>
        <begin position="1"/>
        <end position="19"/>
    </location>
</feature>
<dbReference type="SMART" id="SM00089">
    <property type="entry name" value="PKD"/>
    <property type="match status" value="3"/>
</dbReference>
<dbReference type="AlphaFoldDB" id="A0A4Q7N2G7"/>
<dbReference type="PROSITE" id="PS51257">
    <property type="entry name" value="PROKAR_LIPOPROTEIN"/>
    <property type="match status" value="1"/>
</dbReference>
<dbReference type="PANTHER" id="PTHR46182:SF2">
    <property type="entry name" value="FI19480P1"/>
    <property type="match status" value="1"/>
</dbReference>
<evidence type="ECO:0000313" key="4">
    <source>
        <dbReference type="Proteomes" id="UP000292039"/>
    </source>
</evidence>
<accession>A0A4Q7N2G7</accession>
<reference evidence="3 4" key="1">
    <citation type="submission" date="2019-02" db="EMBL/GenBank/DDBJ databases">
        <title>Genomic Encyclopedia of Type Strains, Phase IV (KMG-IV): sequencing the most valuable type-strain genomes for metagenomic binning, comparative biology and taxonomic classification.</title>
        <authorList>
            <person name="Goeker M."/>
        </authorList>
    </citation>
    <scope>NUCLEOTIDE SEQUENCE [LARGE SCALE GENOMIC DNA]</scope>
    <source>
        <strain evidence="3 4">DSM 16618</strain>
    </source>
</reference>
<comment type="caution">
    <text evidence="3">The sequence shown here is derived from an EMBL/GenBank/DDBJ whole genome shotgun (WGS) entry which is preliminary data.</text>
</comment>
<name>A0A4Q7N2G7_9BURK</name>
<evidence type="ECO:0000259" key="2">
    <source>
        <dbReference type="SMART" id="SM00089"/>
    </source>
</evidence>
<dbReference type="Gene3D" id="2.60.40.10">
    <property type="entry name" value="Immunoglobulins"/>
    <property type="match status" value="4"/>
</dbReference>
<gene>
    <name evidence="3" type="ORF">EV679_1147</name>
</gene>
<feature type="domain" description="PKD/Chitinase" evidence="2">
    <location>
        <begin position="37"/>
        <end position="124"/>
    </location>
</feature>
<dbReference type="SUPFAM" id="SSF49299">
    <property type="entry name" value="PKD domain"/>
    <property type="match status" value="3"/>
</dbReference>
<protein>
    <submittedName>
        <fullName evidence="3">PKD repeat protein</fullName>
    </submittedName>
</protein>
<sequence length="807" mass="86403">MKFSLRNLAAGLGAALFLAACGGGSDSSPPTETSLPVADAGSNQTVNMGDIVTLRGSGSSPNQGSLSYKWTLAGKPTSSTASLNGDNTQAPSFTADLPGTYTADLIVHDGTASSKPSRVVITANNTEPVAITQTQYSVRLGTATLGLDGTASLAPTGSSGALSYLWTLLEKPEGSAGNISDYTSGNATLHLDIAGSYILQLVVSHNGKDSQPARVEVTVSSGNAPPVAVAEDITIKLGETARLDGSASYDPDQQPLQYRWRFAQYGAAPAYSPLPELANANSARPSFTPAAVGDYLLEFFVYDGNWQSAIQKVKVTVVKPDSFPGKNLPLAGQLVGTGYYPSSSVGEQEVGGRANFIFEGYDPEGEPIQLIKAELITIPQGSTATLVEALPGSGMPTYQKIQKLDLAGDYTVRMTVSDGVNELVSTATVTAKIGGVNNTPSAGTIKPIAASVLVNEPMLFLASSASDPDGDPFSFHWSLFDKPDGSQAALVAEIEPESREYRRARLIPDVPGVYTVRLEVEDDRGMRSSSYAQTQAIAKLVNNPPEIRRIAYRTQHTQLRDTTPYQLLPCMIIPFTPVVIDPDGDTIYTHRTLISKPEGGNHGNNRNSGLCKTSSETFSVPGEYVFRYQISDGIADLPDYDFTIAIDSLSNARGIVLEDIFSPGSASEQSALQPWPYVRQVPENYGGGSSQPGTAPMAEKTFRLTAMNGNYTIVDVRGEHLNGNISRLTPYFDGLTEGQVIPQGSTVEVKLMSPLFNCLRNDETLYEGFRWTFRVKEIPEQTFVYEHWRSAILNNGATPWPQCAPEQ</sequence>